<organism evidence="1 2">
    <name type="scientific">[Clostridium] symbiosum ATCC 14940</name>
    <dbReference type="NCBI Taxonomy" id="411472"/>
    <lineage>
        <taxon>Bacteria</taxon>
        <taxon>Bacillati</taxon>
        <taxon>Bacillota</taxon>
        <taxon>Clostridia</taxon>
        <taxon>Lachnospirales</taxon>
        <taxon>Lachnospiraceae</taxon>
        <taxon>Otoolea</taxon>
    </lineage>
</organism>
<name>A0ABC9TXE2_CLOSY</name>
<protein>
    <submittedName>
        <fullName evidence="1">Uncharacterized protein</fullName>
    </submittedName>
</protein>
<dbReference type="AlphaFoldDB" id="A0ABC9TXE2"/>
<accession>A0ABC9TXE2</accession>
<evidence type="ECO:0000313" key="1">
    <source>
        <dbReference type="EMBL" id="ERI76720.1"/>
    </source>
</evidence>
<reference evidence="1 2" key="1">
    <citation type="submission" date="2013-07" db="EMBL/GenBank/DDBJ databases">
        <authorList>
            <person name="Weinstock G."/>
            <person name="Sodergren E."/>
            <person name="Wylie T."/>
            <person name="Fulton L."/>
            <person name="Fulton R."/>
            <person name="Fronick C."/>
            <person name="O'Laughlin M."/>
            <person name="Godfrey J."/>
            <person name="Miner T."/>
            <person name="Herter B."/>
            <person name="Appelbaum E."/>
            <person name="Cordes M."/>
            <person name="Lek S."/>
            <person name="Wollam A."/>
            <person name="Pepin K.H."/>
            <person name="Palsikar V.B."/>
            <person name="Mitreva M."/>
            <person name="Wilson R.K."/>
        </authorList>
    </citation>
    <scope>NUCLEOTIDE SEQUENCE [LARGE SCALE GENOMIC DNA]</scope>
    <source>
        <strain evidence="1 2">ATCC 14940</strain>
    </source>
</reference>
<dbReference type="Proteomes" id="UP000016491">
    <property type="component" value="Unassembled WGS sequence"/>
</dbReference>
<sequence length="41" mass="4566">MEDGNARHSFSMFFWCAAEAELQISAPEGPFKGRNMEKSTG</sequence>
<evidence type="ECO:0000313" key="2">
    <source>
        <dbReference type="Proteomes" id="UP000016491"/>
    </source>
</evidence>
<proteinExistence type="predicted"/>
<comment type="caution">
    <text evidence="1">The sequence shown here is derived from an EMBL/GenBank/DDBJ whole genome shotgun (WGS) entry which is preliminary data.</text>
</comment>
<dbReference type="EMBL" id="AWSU01000191">
    <property type="protein sequence ID" value="ERI76720.1"/>
    <property type="molecule type" value="Genomic_DNA"/>
</dbReference>
<gene>
    <name evidence="1" type="ORF">CLOSYM_02460</name>
</gene>